<keyword evidence="3" id="KW-1185">Reference proteome</keyword>
<organism evidence="2 3">
    <name type="scientific">Methylopila musalis</name>
    <dbReference type="NCBI Taxonomy" id="1134781"/>
    <lineage>
        <taxon>Bacteria</taxon>
        <taxon>Pseudomonadati</taxon>
        <taxon>Pseudomonadota</taxon>
        <taxon>Alphaproteobacteria</taxon>
        <taxon>Hyphomicrobiales</taxon>
        <taxon>Methylopilaceae</taxon>
        <taxon>Methylopila</taxon>
    </lineage>
</organism>
<feature type="region of interest" description="Disordered" evidence="1">
    <location>
        <begin position="131"/>
        <end position="158"/>
    </location>
</feature>
<dbReference type="EMBL" id="JBHTMX010000194">
    <property type="protein sequence ID" value="MFD1333264.1"/>
    <property type="molecule type" value="Genomic_DNA"/>
</dbReference>
<evidence type="ECO:0008006" key="4">
    <source>
        <dbReference type="Google" id="ProtNLM"/>
    </source>
</evidence>
<evidence type="ECO:0000313" key="2">
    <source>
        <dbReference type="EMBL" id="MFD1333264.1"/>
    </source>
</evidence>
<sequence length="158" mass="16996">MIRRRLPAAPSRPKLGVSETAERLSRLAATMARLTEVIAEETRLVRAGAYQAAGALESSKGELSSRYMLDIGAVSASREALAAQPQEQLAEIERLHVTFRAALEENLAVLGTARSVAESLMRGVSEELAARETPRTYGADAATRQRPPSAPVALSRRS</sequence>
<accession>A0ABW3ZB35</accession>
<protein>
    <recommendedName>
        <fullName evidence="4">FlgN protein</fullName>
    </recommendedName>
</protein>
<dbReference type="Proteomes" id="UP001597171">
    <property type="component" value="Unassembled WGS sequence"/>
</dbReference>
<evidence type="ECO:0000313" key="3">
    <source>
        <dbReference type="Proteomes" id="UP001597171"/>
    </source>
</evidence>
<dbReference type="RefSeq" id="WP_378776666.1">
    <property type="nucleotide sequence ID" value="NZ_JBHTMX010000194.1"/>
</dbReference>
<name>A0ABW3ZB35_9HYPH</name>
<evidence type="ECO:0000256" key="1">
    <source>
        <dbReference type="SAM" id="MobiDB-lite"/>
    </source>
</evidence>
<gene>
    <name evidence="2" type="ORF">ACFQ4O_14800</name>
</gene>
<reference evidence="3" key="1">
    <citation type="journal article" date="2019" name="Int. J. Syst. Evol. Microbiol.">
        <title>The Global Catalogue of Microorganisms (GCM) 10K type strain sequencing project: providing services to taxonomists for standard genome sequencing and annotation.</title>
        <authorList>
            <consortium name="The Broad Institute Genomics Platform"/>
            <consortium name="The Broad Institute Genome Sequencing Center for Infectious Disease"/>
            <person name="Wu L."/>
            <person name="Ma J."/>
        </authorList>
    </citation>
    <scope>NUCLEOTIDE SEQUENCE [LARGE SCALE GENOMIC DNA]</scope>
    <source>
        <strain evidence="3">CCUG 61696</strain>
    </source>
</reference>
<proteinExistence type="predicted"/>
<comment type="caution">
    <text evidence="2">The sequence shown here is derived from an EMBL/GenBank/DDBJ whole genome shotgun (WGS) entry which is preliminary data.</text>
</comment>